<proteinExistence type="predicted"/>
<gene>
    <name evidence="2" type="ORF">GGU10DRAFT_335662</name>
</gene>
<dbReference type="EMBL" id="MU793485">
    <property type="protein sequence ID" value="KAJ3782310.1"/>
    <property type="molecule type" value="Genomic_DNA"/>
</dbReference>
<evidence type="ECO:0000313" key="2">
    <source>
        <dbReference type="EMBL" id="KAJ3782310.1"/>
    </source>
</evidence>
<sequence length="475" mass="54238">MRTRSQSFTVSSPAPIAGPSSSSGLATSQSQSTIRRRLSPPSHVPRIFFNGVTRPLNAHTIQGSTFGIYFGLDRAVLEKTRFDSLNTRPSAPSHLVLWRFIEFRSKFSSAFDADDLFVVLVVVGTRRYVIGGTYDPALKEENMSLKQFGCEQIFKGDVGVCFLGKQEPQKFLESIPRLRNVDDGIVYLRRALDSYIKNVANHVERHAALKDVVRGYNVSTLYDMQYMLYAPDILMRKTCRKNARFDEQWTWYRNQPHEFYRYVRDEKTGMVQKLYDDPHLQSNIDKTIGLPNPKKGILNHGMEAVNYTSRKATPVSFEPLEIAPKYFMDDRVLPIMEGGTYGPTKLQSTNFNSKDSQGITAWHYSQSPFDLNFPLPETPMPSKLGTIYIHRNATDGGYQVWVWLIQGDQKKWQPVDLSGPLVHHPEIPSRVLTLQTSTGNPSWVLHSTLITTQGRHVRRRRSQSRTRSKSIQRSD</sequence>
<accession>A0AA38KMJ5</accession>
<feature type="compositionally biased region" description="Polar residues" evidence="1">
    <location>
        <begin position="1"/>
        <end position="10"/>
    </location>
</feature>
<keyword evidence="3" id="KW-1185">Reference proteome</keyword>
<feature type="compositionally biased region" description="Low complexity" evidence="1">
    <location>
        <begin position="11"/>
        <end position="33"/>
    </location>
</feature>
<evidence type="ECO:0000313" key="3">
    <source>
        <dbReference type="Proteomes" id="UP001163798"/>
    </source>
</evidence>
<feature type="region of interest" description="Disordered" evidence="1">
    <location>
        <begin position="454"/>
        <end position="475"/>
    </location>
</feature>
<organism evidence="2 3">
    <name type="scientific">Lentinula aff. detonsa</name>
    <dbReference type="NCBI Taxonomy" id="2804958"/>
    <lineage>
        <taxon>Eukaryota</taxon>
        <taxon>Fungi</taxon>
        <taxon>Dikarya</taxon>
        <taxon>Basidiomycota</taxon>
        <taxon>Agaricomycotina</taxon>
        <taxon>Agaricomycetes</taxon>
        <taxon>Agaricomycetidae</taxon>
        <taxon>Agaricales</taxon>
        <taxon>Marasmiineae</taxon>
        <taxon>Omphalotaceae</taxon>
        <taxon>Lentinula</taxon>
    </lineage>
</organism>
<reference evidence="2" key="1">
    <citation type="submission" date="2022-08" db="EMBL/GenBank/DDBJ databases">
        <authorList>
            <consortium name="DOE Joint Genome Institute"/>
            <person name="Min B."/>
            <person name="Riley R."/>
            <person name="Sierra-Patev S."/>
            <person name="Naranjo-Ortiz M."/>
            <person name="Looney B."/>
            <person name="Konkel Z."/>
            <person name="Slot J.C."/>
            <person name="Sakamoto Y."/>
            <person name="Steenwyk J.L."/>
            <person name="Rokas A."/>
            <person name="Carro J."/>
            <person name="Camarero S."/>
            <person name="Ferreira P."/>
            <person name="Molpeceres G."/>
            <person name="Ruiz-Duenas F.J."/>
            <person name="Serrano A."/>
            <person name="Henrissat B."/>
            <person name="Drula E."/>
            <person name="Hughes K.W."/>
            <person name="Mata J.L."/>
            <person name="Ishikawa N.K."/>
            <person name="Vargas-Isla R."/>
            <person name="Ushijima S."/>
            <person name="Smith C.A."/>
            <person name="Ahrendt S."/>
            <person name="Andreopoulos W."/>
            <person name="He G."/>
            <person name="Labutti K."/>
            <person name="Lipzen A."/>
            <person name="Ng V."/>
            <person name="Sandor L."/>
            <person name="Barry K."/>
            <person name="Martinez A.T."/>
            <person name="Xiao Y."/>
            <person name="Gibbons J.G."/>
            <person name="Terashima K."/>
            <person name="Hibbett D.S."/>
            <person name="Grigoriev I.V."/>
        </authorList>
    </citation>
    <scope>NUCLEOTIDE SEQUENCE</scope>
    <source>
        <strain evidence="2">TFB10291</strain>
    </source>
</reference>
<name>A0AA38KMJ5_9AGAR</name>
<evidence type="ECO:0000256" key="1">
    <source>
        <dbReference type="SAM" id="MobiDB-lite"/>
    </source>
</evidence>
<comment type="caution">
    <text evidence="2">The sequence shown here is derived from an EMBL/GenBank/DDBJ whole genome shotgun (WGS) entry which is preliminary data.</text>
</comment>
<dbReference type="AlphaFoldDB" id="A0AA38KMJ5"/>
<feature type="region of interest" description="Disordered" evidence="1">
    <location>
        <begin position="1"/>
        <end position="37"/>
    </location>
</feature>
<feature type="compositionally biased region" description="Basic residues" evidence="1">
    <location>
        <begin position="455"/>
        <end position="475"/>
    </location>
</feature>
<dbReference type="Proteomes" id="UP001163798">
    <property type="component" value="Unassembled WGS sequence"/>
</dbReference>
<protein>
    <submittedName>
        <fullName evidence="2">Uncharacterized protein</fullName>
    </submittedName>
</protein>